<dbReference type="InterPro" id="IPR001542">
    <property type="entry name" value="Defensin_invertebrate/fungal"/>
</dbReference>
<dbReference type="GO" id="GO:0005576">
    <property type="term" value="C:extracellular region"/>
    <property type="evidence" value="ECO:0007669"/>
    <property type="project" value="UniProtKB-SubCell"/>
</dbReference>
<evidence type="ECO:0000256" key="6">
    <source>
        <dbReference type="ARBA" id="ARBA00023157"/>
    </source>
</evidence>
<dbReference type="Pfam" id="PF01097">
    <property type="entry name" value="Defensin_2"/>
    <property type="match status" value="1"/>
</dbReference>
<evidence type="ECO:0000256" key="9">
    <source>
        <dbReference type="SAM" id="SignalP"/>
    </source>
</evidence>
<comment type="subcellular location">
    <subcellularLocation>
        <location evidence="1">Secreted</location>
    </subcellularLocation>
</comment>
<evidence type="ECO:0000313" key="11">
    <source>
        <dbReference type="EMBL" id="ABI52766.1"/>
    </source>
</evidence>
<evidence type="ECO:0000259" key="10">
    <source>
        <dbReference type="PROSITE" id="PS51378"/>
    </source>
</evidence>
<evidence type="ECO:0000256" key="1">
    <source>
        <dbReference type="ARBA" id="ARBA00004613"/>
    </source>
</evidence>
<protein>
    <recommendedName>
        <fullName evidence="8">Defensin</fullName>
    </recommendedName>
</protein>
<dbReference type="PROSITE" id="PS51378">
    <property type="entry name" value="INVERT_DEFENSINS"/>
    <property type="match status" value="1"/>
</dbReference>
<dbReference type="Gene3D" id="3.30.30.10">
    <property type="entry name" value="Knottin, scorpion toxin-like"/>
    <property type="match status" value="1"/>
</dbReference>
<organism evidence="11">
    <name type="scientific">Argas monolakensis</name>
    <name type="common">Mono lake bird tick</name>
    <dbReference type="NCBI Taxonomy" id="34602"/>
    <lineage>
        <taxon>Eukaryota</taxon>
        <taxon>Metazoa</taxon>
        <taxon>Ecdysozoa</taxon>
        <taxon>Arthropoda</taxon>
        <taxon>Chelicerata</taxon>
        <taxon>Arachnida</taxon>
        <taxon>Acari</taxon>
        <taxon>Parasitiformes</taxon>
        <taxon>Ixodida</taxon>
        <taxon>Ixodoidea</taxon>
        <taxon>Argasidae</taxon>
        <taxon>Argasinae</taxon>
        <taxon>Argas</taxon>
    </lineage>
</organism>
<name>Q09JJ7_ARGMO</name>
<evidence type="ECO:0000256" key="8">
    <source>
        <dbReference type="ARBA" id="ARBA00074464"/>
    </source>
</evidence>
<dbReference type="GO" id="GO:0042742">
    <property type="term" value="P:defense response to bacterium"/>
    <property type="evidence" value="ECO:0007669"/>
    <property type="project" value="UniProtKB-KW"/>
</dbReference>
<feature type="chain" id="PRO_5004167780" description="Defensin" evidence="9">
    <location>
        <begin position="21"/>
        <end position="74"/>
    </location>
</feature>
<evidence type="ECO:0000256" key="5">
    <source>
        <dbReference type="ARBA" id="ARBA00023022"/>
    </source>
</evidence>
<evidence type="ECO:0000256" key="3">
    <source>
        <dbReference type="ARBA" id="ARBA00022529"/>
    </source>
</evidence>
<dbReference type="SUPFAM" id="SSF57095">
    <property type="entry name" value="Scorpion toxin-like"/>
    <property type="match status" value="1"/>
</dbReference>
<keyword evidence="9" id="KW-0732">Signal</keyword>
<reference evidence="11" key="1">
    <citation type="journal article" date="2008" name="Insect Biochem. Mol. Biol.">
        <title>Comparative sialomics between hard and soft ticks: implications for the evolution of blood-feeding behavior.</title>
        <authorList>
            <person name="Mans B.J."/>
            <person name="Andersen J.F."/>
            <person name="Francischetti I.M."/>
            <person name="Valenzuela J.G."/>
            <person name="Schwan T.G."/>
            <person name="Pham V.M."/>
            <person name="Garfield M.K."/>
            <person name="Hammer C.H."/>
            <person name="Ribeiro J.M."/>
        </authorList>
    </citation>
    <scope>NUCLEOTIDE SEQUENCE</scope>
    <source>
        <strain evidence="11">AM-383</strain>
        <tissue evidence="11">Adult salivary gland</tissue>
    </source>
</reference>
<dbReference type="EMBL" id="DQ886849">
    <property type="protein sequence ID" value="ABI52766.1"/>
    <property type="molecule type" value="mRNA"/>
</dbReference>
<dbReference type="AlphaFoldDB" id="Q09JJ7"/>
<keyword evidence="6" id="KW-1015">Disulfide bond</keyword>
<keyword evidence="2" id="KW-0964">Secreted</keyword>
<dbReference type="FunFam" id="3.30.30.10:FF:000006">
    <property type="entry name" value="Defensin DFS2"/>
    <property type="match status" value="1"/>
</dbReference>
<feature type="domain" description="Invertebrate defensins family profile" evidence="10">
    <location>
        <begin position="37"/>
        <end position="73"/>
    </location>
</feature>
<sequence>MKYLAVLVFLLISSTVQVSAQDDDGDDDAALTRVRRGFGCPFNQGACHRHCQSIGRKGGYCSGLFKQTCTCYRH</sequence>
<keyword evidence="5" id="KW-0044">Antibiotic</keyword>
<keyword evidence="3" id="KW-0929">Antimicrobial</keyword>
<feature type="signal peptide" evidence="9">
    <location>
        <begin position="1"/>
        <end position="20"/>
    </location>
</feature>
<accession>Q09JJ7</accession>
<proteinExistence type="evidence at transcript level"/>
<evidence type="ECO:0000256" key="7">
    <source>
        <dbReference type="ARBA" id="ARBA00060866"/>
    </source>
</evidence>
<comment type="similarity">
    <text evidence="7">Belongs to the invertebrate defensin family. Type 2 subfamily.</text>
</comment>
<dbReference type="InterPro" id="IPR036574">
    <property type="entry name" value="Scorpion_toxin-like_sf"/>
</dbReference>
<evidence type="ECO:0000256" key="2">
    <source>
        <dbReference type="ARBA" id="ARBA00022525"/>
    </source>
</evidence>
<keyword evidence="4" id="KW-0211">Defensin</keyword>
<evidence type="ECO:0000256" key="4">
    <source>
        <dbReference type="ARBA" id="ARBA00022940"/>
    </source>
</evidence>